<sequence>MFMNYSLNVMDEELKAKNRDLRSHNFGLQNTSQMWSLIKKIISLFSSCGSFYI</sequence>
<name>A0A0K2V547_LEPSM</name>
<dbReference type="AlphaFoldDB" id="A0A0K2V547"/>
<reference evidence="1" key="1">
    <citation type="submission" date="2014-05" db="EMBL/GenBank/DDBJ databases">
        <authorList>
            <person name="Chronopoulou M."/>
        </authorList>
    </citation>
    <scope>NUCLEOTIDE SEQUENCE</scope>
    <source>
        <tissue evidence="1">Whole organism</tissue>
    </source>
</reference>
<accession>A0A0K2V547</accession>
<evidence type="ECO:0000313" key="1">
    <source>
        <dbReference type="EMBL" id="CDW45663.1"/>
    </source>
</evidence>
<proteinExistence type="predicted"/>
<protein>
    <submittedName>
        <fullName evidence="1">Uncharacterized protein</fullName>
    </submittedName>
</protein>
<dbReference type="EMBL" id="HACA01028302">
    <property type="protein sequence ID" value="CDW45663.1"/>
    <property type="molecule type" value="Transcribed_RNA"/>
</dbReference>
<organism evidence="1">
    <name type="scientific">Lepeophtheirus salmonis</name>
    <name type="common">Salmon louse</name>
    <name type="synonym">Caligus salmonis</name>
    <dbReference type="NCBI Taxonomy" id="72036"/>
    <lineage>
        <taxon>Eukaryota</taxon>
        <taxon>Metazoa</taxon>
        <taxon>Ecdysozoa</taxon>
        <taxon>Arthropoda</taxon>
        <taxon>Crustacea</taxon>
        <taxon>Multicrustacea</taxon>
        <taxon>Hexanauplia</taxon>
        <taxon>Copepoda</taxon>
        <taxon>Siphonostomatoida</taxon>
        <taxon>Caligidae</taxon>
        <taxon>Lepeophtheirus</taxon>
    </lineage>
</organism>